<sequence length="97" mass="11192">MGMKAKKMIVSCLAVLSAGTVLYGTYKLTEDQKRVKKQEKLVSEVRYMLSEIGEIETFYVQLYQSNEDCLVGGAIFSDGRELTFRYEKGELTYEERR</sequence>
<dbReference type="AlphaFoldDB" id="A0A917EH17"/>
<accession>A0A917EH17</accession>
<feature type="signal peptide" evidence="1">
    <location>
        <begin position="1"/>
        <end position="23"/>
    </location>
</feature>
<gene>
    <name evidence="2" type="ORF">GCM10011510_15820</name>
</gene>
<protein>
    <recommendedName>
        <fullName evidence="4">DUF4651 domain-containing protein</fullName>
    </recommendedName>
</protein>
<dbReference type="InterPro" id="IPR028105">
    <property type="entry name" value="DUF4651"/>
</dbReference>
<dbReference type="EMBL" id="BMJN01000032">
    <property type="protein sequence ID" value="GGE35316.1"/>
    <property type="molecule type" value="Genomic_DNA"/>
</dbReference>
<comment type="caution">
    <text evidence="2">The sequence shown here is derived from an EMBL/GenBank/DDBJ whole genome shotgun (WGS) entry which is preliminary data.</text>
</comment>
<reference evidence="2" key="1">
    <citation type="journal article" date="2014" name="Int. J. Syst. Evol. Microbiol.">
        <title>Complete genome sequence of Corynebacterium casei LMG S-19264T (=DSM 44701T), isolated from a smear-ripened cheese.</title>
        <authorList>
            <consortium name="US DOE Joint Genome Institute (JGI-PGF)"/>
            <person name="Walter F."/>
            <person name="Albersmeier A."/>
            <person name="Kalinowski J."/>
            <person name="Ruckert C."/>
        </authorList>
    </citation>
    <scope>NUCLEOTIDE SEQUENCE</scope>
    <source>
        <strain evidence="2">CGMCC 1.15533</strain>
    </source>
</reference>
<feature type="chain" id="PRO_5039071246" description="DUF4651 domain-containing protein" evidence="1">
    <location>
        <begin position="24"/>
        <end position="97"/>
    </location>
</feature>
<dbReference type="Gene3D" id="3.10.450.400">
    <property type="entry name" value="Uncharacterised protein PF15513, DUF4651"/>
    <property type="match status" value="1"/>
</dbReference>
<evidence type="ECO:0000313" key="2">
    <source>
        <dbReference type="EMBL" id="GGE35316.1"/>
    </source>
</evidence>
<evidence type="ECO:0000313" key="3">
    <source>
        <dbReference type="Proteomes" id="UP000660801"/>
    </source>
</evidence>
<keyword evidence="1" id="KW-0732">Signal</keyword>
<evidence type="ECO:0008006" key="4">
    <source>
        <dbReference type="Google" id="ProtNLM"/>
    </source>
</evidence>
<reference evidence="2" key="2">
    <citation type="submission" date="2020-09" db="EMBL/GenBank/DDBJ databases">
        <authorList>
            <person name="Sun Q."/>
            <person name="Zhou Y."/>
        </authorList>
    </citation>
    <scope>NUCLEOTIDE SEQUENCE</scope>
    <source>
        <strain evidence="2">CGMCC 1.15533</strain>
    </source>
</reference>
<evidence type="ECO:0000256" key="1">
    <source>
        <dbReference type="SAM" id="SignalP"/>
    </source>
</evidence>
<name>A0A917EH17_9STRE</name>
<organism evidence="2 3">
    <name type="scientific">Streptococcus himalayensis</name>
    <dbReference type="NCBI Taxonomy" id="1888195"/>
    <lineage>
        <taxon>Bacteria</taxon>
        <taxon>Bacillati</taxon>
        <taxon>Bacillota</taxon>
        <taxon>Bacilli</taxon>
        <taxon>Lactobacillales</taxon>
        <taxon>Streptococcaceae</taxon>
        <taxon>Streptococcus</taxon>
    </lineage>
</organism>
<dbReference type="Pfam" id="PF15513">
    <property type="entry name" value="DUF4651"/>
    <property type="match status" value="1"/>
</dbReference>
<dbReference type="Proteomes" id="UP000660801">
    <property type="component" value="Unassembled WGS sequence"/>
</dbReference>
<proteinExistence type="predicted"/>
<keyword evidence="3" id="KW-1185">Reference proteome</keyword>